<feature type="signal peptide" evidence="1">
    <location>
        <begin position="1"/>
        <end position="19"/>
    </location>
</feature>
<feature type="chain" id="PRO_5041949441" description="TraB/GumN family protein" evidence="1">
    <location>
        <begin position="20"/>
        <end position="268"/>
    </location>
</feature>
<dbReference type="InterPro" id="IPR043749">
    <property type="entry name" value="DUF5694"/>
</dbReference>
<dbReference type="Proteomes" id="UP001185092">
    <property type="component" value="Unassembled WGS sequence"/>
</dbReference>
<dbReference type="AlphaFoldDB" id="A0AAE4BQT8"/>
<keyword evidence="3" id="KW-1185">Reference proteome</keyword>
<protein>
    <recommendedName>
        <fullName evidence="4">TraB/GumN family protein</fullName>
    </recommendedName>
</protein>
<comment type="caution">
    <text evidence="2">The sequence shown here is derived from an EMBL/GenBank/DDBJ whole genome shotgun (WGS) entry which is preliminary data.</text>
</comment>
<evidence type="ECO:0008006" key="4">
    <source>
        <dbReference type="Google" id="ProtNLM"/>
    </source>
</evidence>
<accession>A0AAE4BQT8</accession>
<dbReference type="EMBL" id="JAVDQD010000003">
    <property type="protein sequence ID" value="MDR6239529.1"/>
    <property type="molecule type" value="Genomic_DNA"/>
</dbReference>
<evidence type="ECO:0000256" key="1">
    <source>
        <dbReference type="SAM" id="SignalP"/>
    </source>
</evidence>
<gene>
    <name evidence="2" type="ORF">HNQ88_002577</name>
</gene>
<keyword evidence="1" id="KW-0732">Signal</keyword>
<name>A0AAE4BQT8_9BACT</name>
<proteinExistence type="predicted"/>
<reference evidence="2" key="1">
    <citation type="submission" date="2023-07" db="EMBL/GenBank/DDBJ databases">
        <title>Genomic Encyclopedia of Type Strains, Phase IV (KMG-IV): sequencing the most valuable type-strain genomes for metagenomic binning, comparative biology and taxonomic classification.</title>
        <authorList>
            <person name="Goeker M."/>
        </authorList>
    </citation>
    <scope>NUCLEOTIDE SEQUENCE</scope>
    <source>
        <strain evidence="2">DSM 26174</strain>
    </source>
</reference>
<dbReference type="RefSeq" id="WP_309939217.1">
    <property type="nucleotide sequence ID" value="NZ_AP025305.1"/>
</dbReference>
<evidence type="ECO:0000313" key="3">
    <source>
        <dbReference type="Proteomes" id="UP001185092"/>
    </source>
</evidence>
<organism evidence="2 3">
    <name type="scientific">Aureibacter tunicatorum</name>
    <dbReference type="NCBI Taxonomy" id="866807"/>
    <lineage>
        <taxon>Bacteria</taxon>
        <taxon>Pseudomonadati</taxon>
        <taxon>Bacteroidota</taxon>
        <taxon>Cytophagia</taxon>
        <taxon>Cytophagales</taxon>
        <taxon>Persicobacteraceae</taxon>
        <taxon>Aureibacter</taxon>
    </lineage>
</organism>
<sequence>MKQSLLIIALILSIFTTQAQDNKIKVLNLGVFHLSYTPDAHSTKFDEKSNMSQIQEVNELIAKFKPTIIVVEKSPKYQADLEKSYQAYLNDPEGEKAKYTNETGLMAFEIGRLAGTKRIYAIDHKMGYQYYQDRLAKKLNSDNYFETVNIVDSLRKIEKRNPEIVGFKNVISYMNTQGYRDQSFNSNVDYLFYANSKNKFEGVDQASKFYHRNLRMFANICKIEANENDRILIISGAAHASFFHDFLSRSYIYEVEPVEKYLHPNDNL</sequence>
<evidence type="ECO:0000313" key="2">
    <source>
        <dbReference type="EMBL" id="MDR6239529.1"/>
    </source>
</evidence>
<dbReference type="Pfam" id="PF18950">
    <property type="entry name" value="DUF5694"/>
    <property type="match status" value="1"/>
</dbReference>